<evidence type="ECO:0000313" key="2">
    <source>
        <dbReference type="Proteomes" id="UP000824120"/>
    </source>
</evidence>
<accession>A0A9J5XQX9</accession>
<sequence>MKAIHLPLVTHLHHHNLDLNKNRIPMVYAYQDVKTSKKLNRLGEKLSNLLNIQKPYQKSDPPPVNKSKIMKRWAPDRTRTIRYWIEMRRVDGYRNELDRNYQDEYSVPSRPTIYWDGTGPDRDGTTHI</sequence>
<name>A0A9J5XQX9_SOLCO</name>
<keyword evidence="2" id="KW-1185">Reference proteome</keyword>
<proteinExistence type="predicted"/>
<comment type="caution">
    <text evidence="1">The sequence shown here is derived from an EMBL/GenBank/DDBJ whole genome shotgun (WGS) entry which is preliminary data.</text>
</comment>
<organism evidence="1 2">
    <name type="scientific">Solanum commersonii</name>
    <name type="common">Commerson's wild potato</name>
    <name type="synonym">Commerson's nightshade</name>
    <dbReference type="NCBI Taxonomy" id="4109"/>
    <lineage>
        <taxon>Eukaryota</taxon>
        <taxon>Viridiplantae</taxon>
        <taxon>Streptophyta</taxon>
        <taxon>Embryophyta</taxon>
        <taxon>Tracheophyta</taxon>
        <taxon>Spermatophyta</taxon>
        <taxon>Magnoliopsida</taxon>
        <taxon>eudicotyledons</taxon>
        <taxon>Gunneridae</taxon>
        <taxon>Pentapetalae</taxon>
        <taxon>asterids</taxon>
        <taxon>lamiids</taxon>
        <taxon>Solanales</taxon>
        <taxon>Solanaceae</taxon>
        <taxon>Solanoideae</taxon>
        <taxon>Solaneae</taxon>
        <taxon>Solanum</taxon>
    </lineage>
</organism>
<dbReference type="AlphaFoldDB" id="A0A9J5XQX9"/>
<dbReference type="EMBL" id="JACXVP010000008">
    <property type="protein sequence ID" value="KAG5590609.1"/>
    <property type="molecule type" value="Genomic_DNA"/>
</dbReference>
<evidence type="ECO:0000313" key="1">
    <source>
        <dbReference type="EMBL" id="KAG5590609.1"/>
    </source>
</evidence>
<protein>
    <submittedName>
        <fullName evidence="1">Uncharacterized protein</fullName>
    </submittedName>
</protein>
<gene>
    <name evidence="1" type="ORF">H5410_041123</name>
</gene>
<dbReference type="Proteomes" id="UP000824120">
    <property type="component" value="Chromosome 8"/>
</dbReference>
<reference evidence="1 2" key="1">
    <citation type="submission" date="2020-09" db="EMBL/GenBank/DDBJ databases">
        <title>De no assembly of potato wild relative species, Solanum commersonii.</title>
        <authorList>
            <person name="Cho K."/>
        </authorList>
    </citation>
    <scope>NUCLEOTIDE SEQUENCE [LARGE SCALE GENOMIC DNA]</scope>
    <source>
        <strain evidence="1">LZ3.2</strain>
        <tissue evidence="1">Leaf</tissue>
    </source>
</reference>